<dbReference type="PANTHER" id="PTHR43606:SF2">
    <property type="entry name" value="ALKALINE PHOSPHATASE FAMILY PROTEIN (AFU_ORTHOLOGUE AFUA_5G03860)"/>
    <property type="match status" value="1"/>
</dbReference>
<comment type="caution">
    <text evidence="4">The sequence shown here is derived from an EMBL/GenBank/DDBJ whole genome shotgun (WGS) entry which is preliminary data.</text>
</comment>
<dbReference type="InterPro" id="IPR052900">
    <property type="entry name" value="Phospholipid_Metab_Enz"/>
</dbReference>
<sequence>MPQLSRRDFLKASALTAGAFTLSLGIAGCSDHDSHSDGDDQNVSFRHGVASGDPLIDGVIIWTRVTPEVGQTSVTLQWEVAKDAGFTQLTHNGEMQATADHDFTLKVDVRNLSSDSVYFYRFKVGGTVSPTGITRTLPTVTDQVRLAVVSCSNYPAGYFNVYNAIQKIADEQSLDALVHLGDYIYEYGTGGYSGLTEHRALPAGQDTELLTLSDYRQRYALYHTDADLQDLHARLPWIVIWDDHEVANDTWKEGAENHNPGEGDFDTRKAAALQAYFEWLPIRPAHEDDDTIIYRSFQYGDLVALQMLDTRIIARDEQLSYSDFMSNNGAIDQAALAAALTDSSRQLVGTEQLNWLSSALMQSANSRWQVLGQQVLMARMTLPVELLFQLQAVYSGQAQPTDMEALLQTLVALKQRQQQGETLTAEEQARLNTQLPYNLDAWDGYAVARERVLNLFNAQKSNLVVLAGDTHNAWASQMTLQDGTPVGVEMATSSVSSPGLEVYLQGVDSQMLAQAMALLVDDLRYADLSHRGFLLVDFNETRAQGTWYFIDNIANRNYTLTQGPSWQSQAGSNTLTPA</sequence>
<dbReference type="InterPro" id="IPR006311">
    <property type="entry name" value="TAT_signal"/>
</dbReference>
<dbReference type="AlphaFoldDB" id="A0A1E2VDE4"/>
<accession>A0A1E2VDE4</accession>
<keyword evidence="1" id="KW-0732">Signal</keyword>
<dbReference type="OrthoDB" id="327733at2"/>
<evidence type="ECO:0000313" key="5">
    <source>
        <dbReference type="Proteomes" id="UP000094291"/>
    </source>
</evidence>
<evidence type="ECO:0000313" key="4">
    <source>
        <dbReference type="EMBL" id="ODC04882.1"/>
    </source>
</evidence>
<dbReference type="Pfam" id="PF09423">
    <property type="entry name" value="PhoD"/>
    <property type="match status" value="1"/>
</dbReference>
<reference evidence="4 5" key="1">
    <citation type="submission" date="2016-08" db="EMBL/GenBank/DDBJ databases">
        <authorList>
            <person name="Seilhamer J.J."/>
        </authorList>
    </citation>
    <scope>NUCLEOTIDE SEQUENCE [LARGE SCALE GENOMIC DNA]</scope>
    <source>
        <strain evidence="4 5">PH27A</strain>
    </source>
</reference>
<dbReference type="NCBIfam" id="TIGR01409">
    <property type="entry name" value="TAT_signal_seq"/>
    <property type="match status" value="1"/>
</dbReference>
<dbReference type="InterPro" id="IPR019546">
    <property type="entry name" value="TAT_signal_bac_arc"/>
</dbReference>
<dbReference type="EMBL" id="MDTQ01000001">
    <property type="protein sequence ID" value="ODC04882.1"/>
    <property type="molecule type" value="Genomic_DNA"/>
</dbReference>
<keyword evidence="5" id="KW-1185">Reference proteome</keyword>
<proteinExistence type="predicted"/>
<dbReference type="Gene3D" id="2.60.40.380">
    <property type="entry name" value="Purple acid phosphatase-like, N-terminal"/>
    <property type="match status" value="1"/>
</dbReference>
<dbReference type="InterPro" id="IPR018946">
    <property type="entry name" value="PhoD-like_MPP"/>
</dbReference>
<evidence type="ECO:0000259" key="3">
    <source>
        <dbReference type="Pfam" id="PF16655"/>
    </source>
</evidence>
<dbReference type="Pfam" id="PF16655">
    <property type="entry name" value="PhoD_N"/>
    <property type="match status" value="1"/>
</dbReference>
<dbReference type="InterPro" id="IPR038607">
    <property type="entry name" value="PhoD-like_sf"/>
</dbReference>
<dbReference type="CDD" id="cd07389">
    <property type="entry name" value="MPP_PhoD"/>
    <property type="match status" value="1"/>
</dbReference>
<dbReference type="Proteomes" id="UP000094291">
    <property type="component" value="Unassembled WGS sequence"/>
</dbReference>
<dbReference type="PROSITE" id="PS51318">
    <property type="entry name" value="TAT"/>
    <property type="match status" value="1"/>
</dbReference>
<dbReference type="STRING" id="197479.BFW38_16435"/>
<feature type="domain" description="Phospholipase D N-terminal" evidence="3">
    <location>
        <begin position="47"/>
        <end position="136"/>
    </location>
</feature>
<dbReference type="PROSITE" id="PS51257">
    <property type="entry name" value="PROKAR_LIPOPROTEIN"/>
    <property type="match status" value="1"/>
</dbReference>
<gene>
    <name evidence="4" type="ORF">BFW38_16435</name>
</gene>
<protein>
    <submittedName>
        <fullName evidence="4">Alkaline phosphatase</fullName>
    </submittedName>
</protein>
<dbReference type="InterPro" id="IPR032093">
    <property type="entry name" value="PhoD_N"/>
</dbReference>
<organism evidence="4 5">
    <name type="scientific">Terasakiispira papahanaumokuakeensis</name>
    <dbReference type="NCBI Taxonomy" id="197479"/>
    <lineage>
        <taxon>Bacteria</taxon>
        <taxon>Pseudomonadati</taxon>
        <taxon>Pseudomonadota</taxon>
        <taxon>Gammaproteobacteria</taxon>
        <taxon>Oceanospirillales</taxon>
        <taxon>Terasakiispira</taxon>
    </lineage>
</organism>
<dbReference type="SUPFAM" id="SSF56300">
    <property type="entry name" value="Metallo-dependent phosphatases"/>
    <property type="match status" value="1"/>
</dbReference>
<dbReference type="PANTHER" id="PTHR43606">
    <property type="entry name" value="PHOSPHATASE, PUTATIVE (AFU_ORTHOLOGUE AFUA_6G08710)-RELATED"/>
    <property type="match status" value="1"/>
</dbReference>
<evidence type="ECO:0000256" key="1">
    <source>
        <dbReference type="ARBA" id="ARBA00022729"/>
    </source>
</evidence>
<dbReference type="Gene3D" id="3.60.21.70">
    <property type="entry name" value="PhoD-like phosphatase"/>
    <property type="match status" value="1"/>
</dbReference>
<evidence type="ECO:0000259" key="2">
    <source>
        <dbReference type="Pfam" id="PF09423"/>
    </source>
</evidence>
<dbReference type="RefSeq" id="WP_068999866.1">
    <property type="nucleotide sequence ID" value="NZ_MDTQ01000001.1"/>
</dbReference>
<feature type="domain" description="PhoD-like phosphatase metallophosphatase" evidence="2">
    <location>
        <begin position="146"/>
        <end position="547"/>
    </location>
</feature>
<dbReference type="InterPro" id="IPR029052">
    <property type="entry name" value="Metallo-depent_PP-like"/>
</dbReference>
<name>A0A1E2VDE4_9GAMM</name>